<accession>A0A9C7QRT9</accession>
<evidence type="ECO:0000313" key="1">
    <source>
        <dbReference type="EMBL" id="HCD1258394.1"/>
    </source>
</evidence>
<protein>
    <submittedName>
        <fullName evidence="1">Uncharacterized protein</fullName>
    </submittedName>
</protein>
<reference evidence="1" key="1">
    <citation type="journal article" date="2018" name="Genome Biol.">
        <title>SKESA: strategic k-mer extension for scrupulous assemblies.</title>
        <authorList>
            <person name="Souvorov A."/>
            <person name="Agarwala R."/>
            <person name="Lipman D.J."/>
        </authorList>
    </citation>
    <scope>NUCLEOTIDE SEQUENCE</scope>
    <source>
        <strain evidence="1">CAV1698</strain>
    </source>
</reference>
<name>A0A9C7QRT9_CITAM</name>
<gene>
    <name evidence="1" type="ORF">JD854_RS25550</name>
</gene>
<evidence type="ECO:0000313" key="2">
    <source>
        <dbReference type="Proteomes" id="UP000862426"/>
    </source>
</evidence>
<reference evidence="1" key="2">
    <citation type="submission" date="2022-05" db="EMBL/GenBank/DDBJ databases">
        <authorList>
            <consortium name="NCBI Pathogen Detection Project"/>
        </authorList>
    </citation>
    <scope>NUCLEOTIDE SEQUENCE</scope>
    <source>
        <strain evidence="1">CAV1698</strain>
    </source>
</reference>
<sequence>LMVDYDQATFYGEIKWKNPDLPNIYRQIKSTDLTEDDIFGYKKEIKIEQQRPIRCALKYTTQEYPAGWRNKIHIPCSVLKNHSCEKVIFLTFAIILFFHDYLAKI</sequence>
<organism evidence="1 2">
    <name type="scientific">Citrobacter amalonaticus</name>
    <dbReference type="NCBI Taxonomy" id="35703"/>
    <lineage>
        <taxon>Bacteria</taxon>
        <taxon>Pseudomonadati</taxon>
        <taxon>Pseudomonadota</taxon>
        <taxon>Gammaproteobacteria</taxon>
        <taxon>Enterobacterales</taxon>
        <taxon>Enterobacteriaceae</taxon>
        <taxon>Citrobacter</taxon>
    </lineage>
</organism>
<feature type="non-terminal residue" evidence="1">
    <location>
        <position position="1"/>
    </location>
</feature>
<dbReference type="AlphaFoldDB" id="A0A9C7QRT9"/>
<proteinExistence type="predicted"/>
<dbReference type="Proteomes" id="UP000862426">
    <property type="component" value="Unassembled WGS sequence"/>
</dbReference>
<comment type="caution">
    <text evidence="1">The sequence shown here is derived from an EMBL/GenBank/DDBJ whole genome shotgun (WGS) entry which is preliminary data.</text>
</comment>
<dbReference type="EMBL" id="DACYAJ020000062">
    <property type="protein sequence ID" value="HCD1258394.1"/>
    <property type="molecule type" value="Genomic_DNA"/>
</dbReference>